<evidence type="ECO:0000313" key="1">
    <source>
        <dbReference type="EMBL" id="KKN84487.1"/>
    </source>
</evidence>
<organism evidence="1">
    <name type="scientific">marine sediment metagenome</name>
    <dbReference type="NCBI Taxonomy" id="412755"/>
    <lineage>
        <taxon>unclassified sequences</taxon>
        <taxon>metagenomes</taxon>
        <taxon>ecological metagenomes</taxon>
    </lineage>
</organism>
<accession>A0A0F9UAU1</accession>
<protein>
    <submittedName>
        <fullName evidence="1">Uncharacterized protein</fullName>
    </submittedName>
</protein>
<gene>
    <name evidence="1" type="ORF">LCGC14_0289490</name>
</gene>
<dbReference type="EMBL" id="LAZR01000171">
    <property type="protein sequence ID" value="KKN84487.1"/>
    <property type="molecule type" value="Genomic_DNA"/>
</dbReference>
<name>A0A0F9UAU1_9ZZZZ</name>
<comment type="caution">
    <text evidence="1">The sequence shown here is derived from an EMBL/GenBank/DDBJ whole genome shotgun (WGS) entry which is preliminary data.</text>
</comment>
<reference evidence="1" key="1">
    <citation type="journal article" date="2015" name="Nature">
        <title>Complex archaea that bridge the gap between prokaryotes and eukaryotes.</title>
        <authorList>
            <person name="Spang A."/>
            <person name="Saw J.H."/>
            <person name="Jorgensen S.L."/>
            <person name="Zaremba-Niedzwiedzka K."/>
            <person name="Martijn J."/>
            <person name="Lind A.E."/>
            <person name="van Eijk R."/>
            <person name="Schleper C."/>
            <person name="Guy L."/>
            <person name="Ettema T.J."/>
        </authorList>
    </citation>
    <scope>NUCLEOTIDE SEQUENCE</scope>
</reference>
<sequence>MPTQIYICEQHGEFEVAYNISETVRPIAGCPHGKCGRAGDWVPQVVSFSVDGGTGAQRNPR</sequence>
<proteinExistence type="predicted"/>
<dbReference type="AlphaFoldDB" id="A0A0F9UAU1"/>